<dbReference type="OrthoDB" id="5857754at2759"/>
<evidence type="ECO:0000313" key="2">
    <source>
        <dbReference type="EMBL" id="PIO64185.1"/>
    </source>
</evidence>
<gene>
    <name evidence="2" type="ORF">TELCIR_14197</name>
</gene>
<proteinExistence type="predicted"/>
<sequence>MAYCYTKPEDIRSEWFEQELSALILFTEPTLSRLSHWLPALHNILKAVATGAEWIIVPGPYTDKEWEKAMDQIRDIAEGTVISCEALKPRIKILLPQNRENCSCDSTLAYQFKGFRRQTSLSDFETLCLPATIVKMFNEPIVLLVEVFDNGILPYADEGSEVVPVDGCPGALLPELCCSLNTHREVKSCAEETMVSSRVELRNNSDVGQTKPSIEDDVTQDS</sequence>
<dbReference type="Proteomes" id="UP000230423">
    <property type="component" value="Unassembled WGS sequence"/>
</dbReference>
<feature type="compositionally biased region" description="Polar residues" evidence="1">
    <location>
        <begin position="202"/>
        <end position="212"/>
    </location>
</feature>
<evidence type="ECO:0000256" key="1">
    <source>
        <dbReference type="SAM" id="MobiDB-lite"/>
    </source>
</evidence>
<feature type="region of interest" description="Disordered" evidence="1">
    <location>
        <begin position="201"/>
        <end position="222"/>
    </location>
</feature>
<accession>A0A2G9U1X1</accession>
<keyword evidence="3" id="KW-1185">Reference proteome</keyword>
<dbReference type="AlphaFoldDB" id="A0A2G9U1X1"/>
<reference evidence="2 3" key="1">
    <citation type="submission" date="2015-09" db="EMBL/GenBank/DDBJ databases">
        <title>Draft genome of the parasitic nematode Teladorsagia circumcincta isolate WARC Sus (inbred).</title>
        <authorList>
            <person name="Mitreva M."/>
        </authorList>
    </citation>
    <scope>NUCLEOTIDE SEQUENCE [LARGE SCALE GENOMIC DNA]</scope>
    <source>
        <strain evidence="2 3">S</strain>
    </source>
</reference>
<evidence type="ECO:0000313" key="3">
    <source>
        <dbReference type="Proteomes" id="UP000230423"/>
    </source>
</evidence>
<dbReference type="EMBL" id="KZ350144">
    <property type="protein sequence ID" value="PIO64185.1"/>
    <property type="molecule type" value="Genomic_DNA"/>
</dbReference>
<protein>
    <submittedName>
        <fullName evidence="2">Uncharacterized protein</fullName>
    </submittedName>
</protein>
<organism evidence="2 3">
    <name type="scientific">Teladorsagia circumcincta</name>
    <name type="common">Brown stomach worm</name>
    <name type="synonym">Ostertagia circumcincta</name>
    <dbReference type="NCBI Taxonomy" id="45464"/>
    <lineage>
        <taxon>Eukaryota</taxon>
        <taxon>Metazoa</taxon>
        <taxon>Ecdysozoa</taxon>
        <taxon>Nematoda</taxon>
        <taxon>Chromadorea</taxon>
        <taxon>Rhabditida</taxon>
        <taxon>Rhabditina</taxon>
        <taxon>Rhabditomorpha</taxon>
        <taxon>Strongyloidea</taxon>
        <taxon>Trichostrongylidae</taxon>
        <taxon>Teladorsagia</taxon>
    </lineage>
</organism>
<name>A0A2G9U1X1_TELCI</name>